<accession>A0A2S8G3F8</accession>
<comment type="caution">
    <text evidence="1">The sequence shown here is derived from an EMBL/GenBank/DDBJ whole genome shotgun (WGS) entry which is preliminary data.</text>
</comment>
<reference evidence="1 2" key="1">
    <citation type="submission" date="2018-02" db="EMBL/GenBank/DDBJ databases">
        <title>Comparative genomes isolates from brazilian mangrove.</title>
        <authorList>
            <person name="Araujo J.E."/>
            <person name="Taketani R.G."/>
            <person name="Silva M.C.P."/>
            <person name="Loureco M.V."/>
            <person name="Andreote F.D."/>
        </authorList>
    </citation>
    <scope>NUCLEOTIDE SEQUENCE [LARGE SCALE GENOMIC DNA]</scope>
    <source>
        <strain evidence="1 2">HEX-2 MGV</strain>
    </source>
</reference>
<protein>
    <submittedName>
        <fullName evidence="1">Uncharacterized protein</fullName>
    </submittedName>
</protein>
<organism evidence="1 2">
    <name type="scientific">Blastopirellula marina</name>
    <dbReference type="NCBI Taxonomy" id="124"/>
    <lineage>
        <taxon>Bacteria</taxon>
        <taxon>Pseudomonadati</taxon>
        <taxon>Planctomycetota</taxon>
        <taxon>Planctomycetia</taxon>
        <taxon>Pirellulales</taxon>
        <taxon>Pirellulaceae</taxon>
        <taxon>Blastopirellula</taxon>
    </lineage>
</organism>
<dbReference type="AlphaFoldDB" id="A0A2S8G3F8"/>
<dbReference type="Proteomes" id="UP000240009">
    <property type="component" value="Unassembled WGS sequence"/>
</dbReference>
<gene>
    <name evidence="1" type="ORF">C5Y96_03715</name>
</gene>
<dbReference type="EMBL" id="PUIA01000016">
    <property type="protein sequence ID" value="PQO38989.1"/>
    <property type="molecule type" value="Genomic_DNA"/>
</dbReference>
<name>A0A2S8G3F8_9BACT</name>
<proteinExistence type="predicted"/>
<sequence length="64" mass="6778">MGVVSNTVLQLEGVVTAHKGRLQLVIVGRDVLEVKIYSPQVAITPQGGQVRGDRFFAVTPGGFA</sequence>
<evidence type="ECO:0000313" key="1">
    <source>
        <dbReference type="EMBL" id="PQO38989.1"/>
    </source>
</evidence>
<evidence type="ECO:0000313" key="2">
    <source>
        <dbReference type="Proteomes" id="UP000240009"/>
    </source>
</evidence>